<feature type="compositionally biased region" description="Low complexity" evidence="1">
    <location>
        <begin position="299"/>
        <end position="326"/>
    </location>
</feature>
<dbReference type="VEuPathDB" id="AmoebaDB:FDP41_002374"/>
<gene>
    <name evidence="3" type="ORF">FDP41_002374</name>
</gene>
<keyword evidence="2" id="KW-0812">Transmembrane</keyword>
<dbReference type="PANTHER" id="PTHR35193">
    <property type="entry name" value="MUCIN 13A, CELL SURFACE-ASSOCIATED-RELATED"/>
    <property type="match status" value="1"/>
</dbReference>
<dbReference type="RefSeq" id="XP_044563267.1">
    <property type="nucleotide sequence ID" value="XM_044705561.1"/>
</dbReference>
<organism evidence="3 4">
    <name type="scientific">Naegleria fowleri</name>
    <name type="common">Brain eating amoeba</name>
    <dbReference type="NCBI Taxonomy" id="5763"/>
    <lineage>
        <taxon>Eukaryota</taxon>
        <taxon>Discoba</taxon>
        <taxon>Heterolobosea</taxon>
        <taxon>Tetramitia</taxon>
        <taxon>Eutetramitia</taxon>
        <taxon>Vahlkampfiidae</taxon>
        <taxon>Naegleria</taxon>
    </lineage>
</organism>
<feature type="compositionally biased region" description="Low complexity" evidence="1">
    <location>
        <begin position="58"/>
        <end position="67"/>
    </location>
</feature>
<keyword evidence="2" id="KW-0472">Membrane</keyword>
<protein>
    <submittedName>
        <fullName evidence="3">Uncharacterized protein</fullName>
    </submittedName>
</protein>
<evidence type="ECO:0000313" key="3">
    <source>
        <dbReference type="EMBL" id="KAF0978554.1"/>
    </source>
</evidence>
<accession>A0A6A5BW86</accession>
<comment type="caution">
    <text evidence="3">The sequence shown here is derived from an EMBL/GenBank/DDBJ whole genome shotgun (WGS) entry which is preliminary data.</text>
</comment>
<dbReference type="PANTHER" id="PTHR35193:SF5">
    <property type="entry name" value="FLOCCULATION PROTEIN FLO11"/>
    <property type="match status" value="1"/>
</dbReference>
<feature type="transmembrane region" description="Helical" evidence="2">
    <location>
        <begin position="110"/>
        <end position="129"/>
    </location>
</feature>
<evidence type="ECO:0000313" key="4">
    <source>
        <dbReference type="Proteomes" id="UP000444721"/>
    </source>
</evidence>
<name>A0A6A5BW86_NAEFO</name>
<proteinExistence type="predicted"/>
<feature type="region of interest" description="Disordered" evidence="1">
    <location>
        <begin position="1"/>
        <end position="36"/>
    </location>
</feature>
<dbReference type="EMBL" id="VFQX01000029">
    <property type="protein sequence ID" value="KAF0978554.1"/>
    <property type="molecule type" value="Genomic_DNA"/>
</dbReference>
<dbReference type="VEuPathDB" id="AmoebaDB:NfTy_042140"/>
<feature type="transmembrane region" description="Helical" evidence="2">
    <location>
        <begin position="175"/>
        <end position="197"/>
    </location>
</feature>
<feature type="compositionally biased region" description="Polar residues" evidence="1">
    <location>
        <begin position="79"/>
        <end position="98"/>
    </location>
</feature>
<keyword evidence="4" id="KW-1185">Reference proteome</keyword>
<feature type="region of interest" description="Disordered" evidence="1">
    <location>
        <begin position="58"/>
        <end position="98"/>
    </location>
</feature>
<keyword evidence="2" id="KW-1133">Transmembrane helix</keyword>
<feature type="region of interest" description="Disordered" evidence="1">
    <location>
        <begin position="294"/>
        <end position="326"/>
    </location>
</feature>
<dbReference type="Proteomes" id="UP000444721">
    <property type="component" value="Unassembled WGS sequence"/>
</dbReference>
<dbReference type="GeneID" id="68109592"/>
<dbReference type="OrthoDB" id="10486665at2759"/>
<dbReference type="VEuPathDB" id="AmoebaDB:NF0007320"/>
<sequence>MAKEHLTTTSPNLNSSLSSTSTTSLTNHVTSNQSGIHYNTNINTTSIFSDPINSNLQTTTTNNNNNTVIPADTSRVDTTHANNNRTEHSSSPNLMSSHQQQELEDQSLKYISCLIASVLLLFMIIYIPSYYRLDIIYILLPILTLTLPILLYEIYRKLKSMYLEHVYEHYSSLSIVYLFLFTFTCVVMISSLLFFTFETLEHSYYDQREEFNTNTVLIQDLQQEILMSCSTVSSVCCEHEMISYITDHIQSIYRMGVSVDAKTNLRKKFVIEQVLSVLRRHRGFERFIKTLNQDDTSTHNNTHSNGLNKNNNSSSSTTLSDTTTTTTSDTLTAITTTTTTTTDTKNDHNDGTNNHHVVLVVNGDGTMVNSQNHQHLSSNALPISNTAAITTNSNTTTTPSLPVITHCYRYKYTHFKPMNIQKYIKSYDWHDRVQTFFKRVTKGFGLTHD</sequence>
<evidence type="ECO:0000256" key="2">
    <source>
        <dbReference type="SAM" id="Phobius"/>
    </source>
</evidence>
<evidence type="ECO:0000256" key="1">
    <source>
        <dbReference type="SAM" id="MobiDB-lite"/>
    </source>
</evidence>
<reference evidence="3 4" key="1">
    <citation type="journal article" date="2019" name="Sci. Rep.">
        <title>Nanopore sequencing improves the draft genome of the human pathogenic amoeba Naegleria fowleri.</title>
        <authorList>
            <person name="Liechti N."/>
            <person name="Schurch N."/>
            <person name="Bruggmann R."/>
            <person name="Wittwer M."/>
        </authorList>
    </citation>
    <scope>NUCLEOTIDE SEQUENCE [LARGE SCALE GENOMIC DNA]</scope>
    <source>
        <strain evidence="3 4">ATCC 30894</strain>
    </source>
</reference>
<dbReference type="AlphaFoldDB" id="A0A6A5BW86"/>
<feature type="compositionally biased region" description="Low complexity" evidence="1">
    <location>
        <begin position="7"/>
        <end position="32"/>
    </location>
</feature>
<feature type="transmembrane region" description="Helical" evidence="2">
    <location>
        <begin position="135"/>
        <end position="155"/>
    </location>
</feature>